<proteinExistence type="predicted"/>
<sequence>MFNDVGQAPTFWTARGSSFVDVTLASPSMSQFIGDWKVRCDWTTSDHNSVDIRLKVPRGRGGGGTANTRFDIRRADWERFSESLANLLRSRLEVLGLQSADDVEKMADTLTIILNETCTASMLKKGISGSPTCGERKSSLSSSKRPIGLSVPSKKDEINPHTQRNC</sequence>
<feature type="region of interest" description="Disordered" evidence="1">
    <location>
        <begin position="127"/>
        <end position="166"/>
    </location>
</feature>
<name>A0A0J7NSB9_LASNI</name>
<keyword evidence="3" id="KW-1185">Reference proteome</keyword>
<dbReference type="PaxDb" id="67767-A0A0J7NSB9"/>
<gene>
    <name evidence="2" type="ORF">RF55_4445</name>
</gene>
<dbReference type="Gene3D" id="3.60.10.10">
    <property type="entry name" value="Endonuclease/exonuclease/phosphatase"/>
    <property type="match status" value="1"/>
</dbReference>
<protein>
    <submittedName>
        <fullName evidence="2">TRAS5 protein</fullName>
    </submittedName>
</protein>
<evidence type="ECO:0000256" key="1">
    <source>
        <dbReference type="SAM" id="MobiDB-lite"/>
    </source>
</evidence>
<dbReference type="OrthoDB" id="7554095at2759"/>
<evidence type="ECO:0000313" key="2">
    <source>
        <dbReference type="EMBL" id="KMQ95340.1"/>
    </source>
</evidence>
<dbReference type="InterPro" id="IPR036691">
    <property type="entry name" value="Endo/exonu/phosph_ase_sf"/>
</dbReference>
<evidence type="ECO:0000313" key="3">
    <source>
        <dbReference type="Proteomes" id="UP000036403"/>
    </source>
</evidence>
<reference evidence="2 3" key="1">
    <citation type="submission" date="2015-04" db="EMBL/GenBank/DDBJ databases">
        <title>Lasius niger genome sequencing.</title>
        <authorList>
            <person name="Konorov E.A."/>
            <person name="Nikitin M.A."/>
            <person name="Kirill M.V."/>
            <person name="Chang P."/>
        </authorList>
    </citation>
    <scope>NUCLEOTIDE SEQUENCE [LARGE SCALE GENOMIC DNA]</scope>
    <source>
        <tissue evidence="2">Whole</tissue>
    </source>
</reference>
<accession>A0A0J7NSB9</accession>
<dbReference type="SUPFAM" id="SSF56219">
    <property type="entry name" value="DNase I-like"/>
    <property type="match status" value="1"/>
</dbReference>
<comment type="caution">
    <text evidence="2">The sequence shown here is derived from an EMBL/GenBank/DDBJ whole genome shotgun (WGS) entry which is preliminary data.</text>
</comment>
<dbReference type="EMBL" id="LBMM01002052">
    <property type="protein sequence ID" value="KMQ95340.1"/>
    <property type="molecule type" value="Genomic_DNA"/>
</dbReference>
<dbReference type="Proteomes" id="UP000036403">
    <property type="component" value="Unassembled WGS sequence"/>
</dbReference>
<organism evidence="2 3">
    <name type="scientific">Lasius niger</name>
    <name type="common">Black garden ant</name>
    <dbReference type="NCBI Taxonomy" id="67767"/>
    <lineage>
        <taxon>Eukaryota</taxon>
        <taxon>Metazoa</taxon>
        <taxon>Ecdysozoa</taxon>
        <taxon>Arthropoda</taxon>
        <taxon>Hexapoda</taxon>
        <taxon>Insecta</taxon>
        <taxon>Pterygota</taxon>
        <taxon>Neoptera</taxon>
        <taxon>Endopterygota</taxon>
        <taxon>Hymenoptera</taxon>
        <taxon>Apocrita</taxon>
        <taxon>Aculeata</taxon>
        <taxon>Formicoidea</taxon>
        <taxon>Formicidae</taxon>
        <taxon>Formicinae</taxon>
        <taxon>Lasius</taxon>
        <taxon>Lasius</taxon>
    </lineage>
</organism>
<dbReference type="AlphaFoldDB" id="A0A0J7NSB9"/>